<dbReference type="EMBL" id="CP036261">
    <property type="protein sequence ID" value="QDS89430.1"/>
    <property type="molecule type" value="Genomic_DNA"/>
</dbReference>
<proteinExistence type="predicted"/>
<dbReference type="Proteomes" id="UP000319557">
    <property type="component" value="Chromosome"/>
</dbReference>
<organism evidence="1 2">
    <name type="scientific">Rosistilla ulvae</name>
    <dbReference type="NCBI Taxonomy" id="1930277"/>
    <lineage>
        <taxon>Bacteria</taxon>
        <taxon>Pseudomonadati</taxon>
        <taxon>Planctomycetota</taxon>
        <taxon>Planctomycetia</taxon>
        <taxon>Pirellulales</taxon>
        <taxon>Pirellulaceae</taxon>
        <taxon>Rosistilla</taxon>
    </lineage>
</organism>
<evidence type="ECO:0000313" key="1">
    <source>
        <dbReference type="EMBL" id="QDS89430.1"/>
    </source>
</evidence>
<evidence type="ECO:0000313" key="2">
    <source>
        <dbReference type="Proteomes" id="UP000319557"/>
    </source>
</evidence>
<dbReference type="AlphaFoldDB" id="A0A517M3I8"/>
<dbReference type="KEGG" id="ruv:EC9_36300"/>
<protein>
    <submittedName>
        <fullName evidence="1">Uncharacterized protein</fullName>
    </submittedName>
</protein>
<reference evidence="1 2" key="1">
    <citation type="submission" date="2019-02" db="EMBL/GenBank/DDBJ databases">
        <title>Deep-cultivation of Planctomycetes and their phenomic and genomic characterization uncovers novel biology.</title>
        <authorList>
            <person name="Wiegand S."/>
            <person name="Jogler M."/>
            <person name="Boedeker C."/>
            <person name="Pinto D."/>
            <person name="Vollmers J."/>
            <person name="Rivas-Marin E."/>
            <person name="Kohn T."/>
            <person name="Peeters S.H."/>
            <person name="Heuer A."/>
            <person name="Rast P."/>
            <person name="Oberbeckmann S."/>
            <person name="Bunk B."/>
            <person name="Jeske O."/>
            <person name="Meyerdierks A."/>
            <person name="Storesund J.E."/>
            <person name="Kallscheuer N."/>
            <person name="Luecker S."/>
            <person name="Lage O.M."/>
            <person name="Pohl T."/>
            <person name="Merkel B.J."/>
            <person name="Hornburger P."/>
            <person name="Mueller R.-W."/>
            <person name="Bruemmer F."/>
            <person name="Labrenz M."/>
            <person name="Spormann A.M."/>
            <person name="Op den Camp H."/>
            <person name="Overmann J."/>
            <person name="Amann R."/>
            <person name="Jetten M.S.M."/>
            <person name="Mascher T."/>
            <person name="Medema M.H."/>
            <person name="Devos D.P."/>
            <person name="Kaster A.-K."/>
            <person name="Ovreas L."/>
            <person name="Rohde M."/>
            <person name="Galperin M.Y."/>
            <person name="Jogler C."/>
        </authorList>
    </citation>
    <scope>NUCLEOTIDE SEQUENCE [LARGE SCALE GENOMIC DNA]</scope>
    <source>
        <strain evidence="1 2">EC9</strain>
    </source>
</reference>
<gene>
    <name evidence="1" type="ORF">EC9_36300</name>
</gene>
<accession>A0A517M3I8</accession>
<sequence length="84" mass="9511">MGTSRCARVERLSFPGRRRRERIAFLGCENKLGREDRLEAGRDALGPPGAEKQAFSGAHGSHRCAMSVLVVRFHLAFYTQWLKH</sequence>
<keyword evidence="2" id="KW-1185">Reference proteome</keyword>
<name>A0A517M3I8_9BACT</name>